<evidence type="ECO:0000256" key="7">
    <source>
        <dbReference type="ARBA" id="ARBA00023002"/>
    </source>
</evidence>
<dbReference type="SUPFAM" id="SSF51735">
    <property type="entry name" value="NAD(P)-binding Rossmann-fold domains"/>
    <property type="match status" value="1"/>
</dbReference>
<keyword evidence="7 16" id="KW-0560">Oxidoreductase</keyword>
<evidence type="ECO:0000256" key="10">
    <source>
        <dbReference type="ARBA" id="ARBA00023239"/>
    </source>
</evidence>
<dbReference type="GO" id="GO:0016853">
    <property type="term" value="F:isomerase activity"/>
    <property type="evidence" value="ECO:0007669"/>
    <property type="project" value="UniProtKB-KW"/>
</dbReference>
<keyword evidence="11" id="KW-0511">Multifunctional enzyme</keyword>
<dbReference type="CDD" id="cd06558">
    <property type="entry name" value="crotonase-like"/>
    <property type="match status" value="1"/>
</dbReference>
<keyword evidence="17" id="KW-1185">Reference proteome</keyword>
<evidence type="ECO:0000256" key="2">
    <source>
        <dbReference type="ARBA" id="ARBA00007005"/>
    </source>
</evidence>
<dbReference type="InterPro" id="IPR006108">
    <property type="entry name" value="3HC_DH_C"/>
</dbReference>
<dbReference type="InterPro" id="IPR018376">
    <property type="entry name" value="Enoyl-CoA_hyd/isom_CS"/>
</dbReference>
<evidence type="ECO:0000256" key="9">
    <source>
        <dbReference type="ARBA" id="ARBA00023098"/>
    </source>
</evidence>
<comment type="similarity">
    <text evidence="3">In the N-terminal section; belongs to the enoyl-CoA hydratase/isomerase family.</text>
</comment>
<dbReference type="InterPro" id="IPR008927">
    <property type="entry name" value="6-PGluconate_DH-like_C_sf"/>
</dbReference>
<dbReference type="FunFam" id="3.40.50.720:FF:000009">
    <property type="entry name" value="Fatty oxidation complex, alpha subunit"/>
    <property type="match status" value="1"/>
</dbReference>
<dbReference type="Pfam" id="PF00378">
    <property type="entry name" value="ECH_1"/>
    <property type="match status" value="1"/>
</dbReference>
<evidence type="ECO:0000256" key="6">
    <source>
        <dbReference type="ARBA" id="ARBA00022963"/>
    </source>
</evidence>
<comment type="catalytic activity">
    <reaction evidence="12">
        <text>a (3S)-3-hydroxyacyl-CoA + NAD(+) = a 3-oxoacyl-CoA + NADH + H(+)</text>
        <dbReference type="Rhea" id="RHEA:22432"/>
        <dbReference type="ChEBI" id="CHEBI:15378"/>
        <dbReference type="ChEBI" id="CHEBI:57318"/>
        <dbReference type="ChEBI" id="CHEBI:57540"/>
        <dbReference type="ChEBI" id="CHEBI:57945"/>
        <dbReference type="ChEBI" id="CHEBI:90726"/>
        <dbReference type="EC" id="1.1.1.35"/>
    </reaction>
</comment>
<keyword evidence="6" id="KW-0442">Lipid degradation</keyword>
<sequence>MEVVQLIRDGDVARLHFERSDKSVNVLDELCITQLEAHLLALEAEPPKTLVLESGMAGCFIAGADLEIIASVTDVNKATKLAERGQSICRRIEVLPAASVALVNGACMGGGLEVALGCDYIVAVEHKRTRLALPEIKIGIHPGFGGCIRLPQRVGWMKAVEMILSGSAVDARRAKRIGLAALVCKPEQQEESIHYLAARGKVKQRKFNPWWLKLWPAKVLFFQQVEKRTYARLKHLDVEQAYPAIPAVLNLLKEIVDMPDGQALAREAESLGKLAVTPTCKNLIRVFYLGEALKKQEAAKRGREAVAGFRKTAVYGAGVMGGGIAWVAAKTMDVDLHEVAAEPLSRGMKGIGRLANRRGRTDHKRLSRIRPVLDGSGLSDADVVIEAVLEDIKIKRQLWADVGKQVPKDALLLSNTSSLSVSDMQNRRANAGRIAGLHFFNPAPKMPLVEVIAGEKTSEETIDKTCALAASWGKYPVIVADRPGFLVNRCLMPFMVAALKLLENGQKPEHVDGALKNFGMPMGAIELADRVGLDICLHVGNHLGNTLGESRHHQFAMPDWFQQMVADGLLGEKSGQGFFVYEKGKQGALNGKLSTYLSGIKTVEHEANADLSDSSRVMNNRSIIEVCLIPMLVEALACLSEQVVEDAGHLDAAFIYGIGFPPFRGGLLRYFSGYDRTELWSRIENMGFDVPGNLEVLDDFR</sequence>
<dbReference type="Gene3D" id="1.10.1040.50">
    <property type="match status" value="1"/>
</dbReference>
<accession>A0A1L8CKK4</accession>
<evidence type="ECO:0000259" key="14">
    <source>
        <dbReference type="Pfam" id="PF00725"/>
    </source>
</evidence>
<evidence type="ECO:0000256" key="11">
    <source>
        <dbReference type="ARBA" id="ARBA00023268"/>
    </source>
</evidence>
<dbReference type="InterPro" id="IPR050136">
    <property type="entry name" value="FA_oxidation_alpha_subunit"/>
</dbReference>
<dbReference type="PANTHER" id="PTHR43612:SF3">
    <property type="entry name" value="TRIFUNCTIONAL ENZYME SUBUNIT ALPHA, MITOCHONDRIAL"/>
    <property type="match status" value="1"/>
</dbReference>
<keyword evidence="9" id="KW-0443">Lipid metabolism</keyword>
<dbReference type="Proteomes" id="UP000231632">
    <property type="component" value="Unassembled WGS sequence"/>
</dbReference>
<dbReference type="InterPro" id="IPR006176">
    <property type="entry name" value="3-OHacyl-CoA_DH_NAD-bd"/>
</dbReference>
<evidence type="ECO:0000256" key="4">
    <source>
        <dbReference type="ARBA" id="ARBA00012076"/>
    </source>
</evidence>
<dbReference type="PANTHER" id="PTHR43612">
    <property type="entry name" value="TRIFUNCTIONAL ENZYME SUBUNIT ALPHA"/>
    <property type="match status" value="1"/>
</dbReference>
<evidence type="ECO:0000256" key="3">
    <source>
        <dbReference type="ARBA" id="ARBA00008750"/>
    </source>
</evidence>
<evidence type="ECO:0000256" key="5">
    <source>
        <dbReference type="ARBA" id="ARBA00022832"/>
    </source>
</evidence>
<dbReference type="Gene3D" id="3.90.226.10">
    <property type="entry name" value="2-enoyl-CoA Hydratase, Chain A, domain 1"/>
    <property type="match status" value="1"/>
</dbReference>
<dbReference type="EC" id="4.2.1.17" evidence="4"/>
<protein>
    <recommendedName>
        <fullName evidence="4">enoyl-CoA hydratase</fullName>
        <ecNumber evidence="4">4.2.1.17</ecNumber>
    </recommendedName>
</protein>
<dbReference type="PROSITE" id="PS00166">
    <property type="entry name" value="ENOYL_COA_HYDRATASE"/>
    <property type="match status" value="1"/>
</dbReference>
<organism evidence="16 17">
    <name type="scientific">Mariprofundus micogutta</name>
    <dbReference type="NCBI Taxonomy" id="1921010"/>
    <lineage>
        <taxon>Bacteria</taxon>
        <taxon>Pseudomonadati</taxon>
        <taxon>Pseudomonadota</taxon>
        <taxon>Candidatius Mariprofundia</taxon>
        <taxon>Mariprofundales</taxon>
        <taxon>Mariprofundaceae</taxon>
        <taxon>Mariprofundus</taxon>
    </lineage>
</organism>
<dbReference type="InterPro" id="IPR001753">
    <property type="entry name" value="Enoyl-CoA_hydra/iso"/>
</dbReference>
<feature type="domain" description="3-hydroxyacyl-CoA dehydrogenase NAD binding" evidence="15">
    <location>
        <begin position="312"/>
        <end position="481"/>
    </location>
</feature>
<dbReference type="GO" id="GO:0006635">
    <property type="term" value="P:fatty acid beta-oxidation"/>
    <property type="evidence" value="ECO:0007669"/>
    <property type="project" value="UniProtKB-UniPathway"/>
</dbReference>
<feature type="domain" description="3-hydroxyacyl-CoA dehydrogenase C-terminal" evidence="14">
    <location>
        <begin position="484"/>
        <end position="581"/>
    </location>
</feature>
<comment type="caution">
    <text evidence="16">The sequence shown here is derived from an EMBL/GenBank/DDBJ whole genome shotgun (WGS) entry which is preliminary data.</text>
</comment>
<keyword evidence="16" id="KW-0413">Isomerase</keyword>
<keyword evidence="8" id="KW-0520">NAD</keyword>
<dbReference type="RefSeq" id="WP_072658640.1">
    <property type="nucleotide sequence ID" value="NZ_BDFD01000002.1"/>
</dbReference>
<comment type="similarity">
    <text evidence="2">In the central section; belongs to the 3-hydroxyacyl-CoA dehydrogenase family.</text>
</comment>
<comment type="similarity">
    <text evidence="13">Belongs to the enoyl-CoA hydratase/isomerase family.</text>
</comment>
<dbReference type="SUPFAM" id="SSF52096">
    <property type="entry name" value="ClpP/crotonase"/>
    <property type="match status" value="1"/>
</dbReference>
<dbReference type="STRING" id="1921010.MMIC_P0392"/>
<dbReference type="InterPro" id="IPR006180">
    <property type="entry name" value="3-OHacyl-CoA_DH_CS"/>
</dbReference>
<reference evidence="16 17" key="1">
    <citation type="journal article" date="2017" name="Arch. Microbiol.">
        <title>Mariprofundus micogutta sp. nov., a novel iron-oxidizing zetaproteobacterium isolated from a deep-sea hydrothermal field at the Bayonnaise knoll of the Izu-Ogasawara arc, and a description of Mariprofundales ord. nov. and Zetaproteobacteria classis nov.</title>
        <authorList>
            <person name="Makita H."/>
            <person name="Tanaka E."/>
            <person name="Mitsunobu S."/>
            <person name="Miyazaki M."/>
            <person name="Nunoura T."/>
            <person name="Uematsu K."/>
            <person name="Takaki Y."/>
            <person name="Nishi S."/>
            <person name="Shimamura S."/>
            <person name="Takai K."/>
        </authorList>
    </citation>
    <scope>NUCLEOTIDE SEQUENCE [LARGE SCALE GENOMIC DNA]</scope>
    <source>
        <strain evidence="16 17">ET2</strain>
    </source>
</reference>
<evidence type="ECO:0000256" key="12">
    <source>
        <dbReference type="ARBA" id="ARBA00049556"/>
    </source>
</evidence>
<dbReference type="GO" id="GO:0070403">
    <property type="term" value="F:NAD+ binding"/>
    <property type="evidence" value="ECO:0007669"/>
    <property type="project" value="InterPro"/>
</dbReference>
<dbReference type="SUPFAM" id="SSF48179">
    <property type="entry name" value="6-phosphogluconate dehydrogenase C-terminal domain-like"/>
    <property type="match status" value="2"/>
</dbReference>
<dbReference type="UniPathway" id="UPA00659"/>
<dbReference type="EMBL" id="BDFD01000002">
    <property type="protein sequence ID" value="GAV19458.1"/>
    <property type="molecule type" value="Genomic_DNA"/>
</dbReference>
<dbReference type="Pfam" id="PF02737">
    <property type="entry name" value="3HCDH_N"/>
    <property type="match status" value="1"/>
</dbReference>
<name>A0A1L8CKK4_9PROT</name>
<gene>
    <name evidence="16" type="ORF">MMIC_P0392</name>
</gene>
<evidence type="ECO:0000313" key="16">
    <source>
        <dbReference type="EMBL" id="GAV19458.1"/>
    </source>
</evidence>
<evidence type="ECO:0000256" key="13">
    <source>
        <dbReference type="RuleBase" id="RU003707"/>
    </source>
</evidence>
<dbReference type="AlphaFoldDB" id="A0A1L8CKK4"/>
<proteinExistence type="inferred from homology"/>
<evidence type="ECO:0000313" key="17">
    <source>
        <dbReference type="Proteomes" id="UP000231632"/>
    </source>
</evidence>
<keyword evidence="10 16" id="KW-0456">Lyase</keyword>
<dbReference type="InterPro" id="IPR029045">
    <property type="entry name" value="ClpP/crotonase-like_dom_sf"/>
</dbReference>
<evidence type="ECO:0000259" key="15">
    <source>
        <dbReference type="Pfam" id="PF02737"/>
    </source>
</evidence>
<dbReference type="GO" id="GO:0016509">
    <property type="term" value="F:long-chain (3S)-3-hydroxyacyl-CoA dehydrogenase (NAD+) activity"/>
    <property type="evidence" value="ECO:0007669"/>
    <property type="project" value="TreeGrafter"/>
</dbReference>
<evidence type="ECO:0000256" key="1">
    <source>
        <dbReference type="ARBA" id="ARBA00005005"/>
    </source>
</evidence>
<dbReference type="PROSITE" id="PS00067">
    <property type="entry name" value="3HCDH"/>
    <property type="match status" value="1"/>
</dbReference>
<dbReference type="Pfam" id="PF00725">
    <property type="entry name" value="3HCDH"/>
    <property type="match status" value="1"/>
</dbReference>
<dbReference type="Gene3D" id="3.40.50.720">
    <property type="entry name" value="NAD(P)-binding Rossmann-like Domain"/>
    <property type="match status" value="1"/>
</dbReference>
<dbReference type="InterPro" id="IPR036291">
    <property type="entry name" value="NAD(P)-bd_dom_sf"/>
</dbReference>
<comment type="pathway">
    <text evidence="1">Lipid metabolism; fatty acid beta-oxidation.</text>
</comment>
<dbReference type="GO" id="GO:0004300">
    <property type="term" value="F:enoyl-CoA hydratase activity"/>
    <property type="evidence" value="ECO:0007669"/>
    <property type="project" value="UniProtKB-EC"/>
</dbReference>
<evidence type="ECO:0000256" key="8">
    <source>
        <dbReference type="ARBA" id="ARBA00023027"/>
    </source>
</evidence>
<dbReference type="OrthoDB" id="5289808at2"/>
<keyword evidence="5" id="KW-0276">Fatty acid metabolism</keyword>